<organism evidence="1 2">
    <name type="scientific">Brucella intermedia M86</name>
    <dbReference type="NCBI Taxonomy" id="1234597"/>
    <lineage>
        <taxon>Bacteria</taxon>
        <taxon>Pseudomonadati</taxon>
        <taxon>Pseudomonadota</taxon>
        <taxon>Alphaproteobacteria</taxon>
        <taxon>Hyphomicrobiales</taxon>
        <taxon>Brucellaceae</taxon>
        <taxon>Brucella/Ochrobactrum group</taxon>
        <taxon>Brucella</taxon>
    </lineage>
</organism>
<dbReference type="AlphaFoldDB" id="M5JLZ8"/>
<evidence type="ECO:0000313" key="1">
    <source>
        <dbReference type="EMBL" id="ELT47713.1"/>
    </source>
</evidence>
<dbReference type="Proteomes" id="UP000011971">
    <property type="component" value="Unassembled WGS sequence"/>
</dbReference>
<dbReference type="EMBL" id="AOGE01000048">
    <property type="protein sequence ID" value="ELT47713.1"/>
    <property type="molecule type" value="Genomic_DNA"/>
</dbReference>
<evidence type="ECO:0000313" key="2">
    <source>
        <dbReference type="Proteomes" id="UP000011971"/>
    </source>
</evidence>
<accession>M5JLZ8</accession>
<gene>
    <name evidence="1" type="ORF">D584_18012</name>
</gene>
<name>M5JLZ8_9HYPH</name>
<sequence>MKNFGKLTPSKHTLTVSGPQIGVTDAGEPIFAEGQEVRYFIYRTASGEDIVDAAKADPHPFYIAVKGDRSIVSMTDDIEQSQIDGIDVIGIDDDFGFTFGPGGTVYGAIWTGTEIIPRASDIVPDEISRRQFFQQLAVGGIITNAEALAAMKSGTVPQALQAIIDALPTEQDRFNAEMLVIGADTFSRLHALTETVRLAMQWTEEQRDSFWLEASKL</sequence>
<comment type="caution">
    <text evidence="1">The sequence shown here is derived from an EMBL/GenBank/DDBJ whole genome shotgun (WGS) entry which is preliminary data.</text>
</comment>
<dbReference type="OrthoDB" id="8410700at2"/>
<protein>
    <submittedName>
        <fullName evidence="1">Uncharacterized protein</fullName>
    </submittedName>
</protein>
<reference evidence="1 2" key="1">
    <citation type="journal article" date="2013" name="Gut Pathog.">
        <title>Draft genome of Ochrobactrum intermedium strain M86 isolated from non-ulcer dyspeptic individual from India.</title>
        <authorList>
            <person name="Kulkarni G."/>
            <person name="Dhotre D."/>
            <person name="Dharne M."/>
            <person name="Shetty S."/>
            <person name="Chowdhury S."/>
            <person name="Misra V."/>
            <person name="Misra S."/>
            <person name="Patole M."/>
            <person name="Shouche Y."/>
        </authorList>
    </citation>
    <scope>NUCLEOTIDE SEQUENCE [LARGE SCALE GENOMIC DNA]</scope>
    <source>
        <strain evidence="1 2">M86</strain>
    </source>
</reference>
<proteinExistence type="predicted"/>
<dbReference type="RefSeq" id="WP_006472356.1">
    <property type="nucleotide sequence ID" value="NZ_AOGE01000048.1"/>
</dbReference>